<gene>
    <name evidence="2" type="ORF">RGC78_04875</name>
</gene>
<dbReference type="PANTHER" id="PTHR37812">
    <property type="entry name" value="MU-LIKE PROPHAGE FLUMU PROTEIN C"/>
    <property type="match status" value="1"/>
</dbReference>
<evidence type="ECO:0000313" key="3">
    <source>
        <dbReference type="Proteomes" id="UP001256646"/>
    </source>
</evidence>
<evidence type="ECO:0000313" key="2">
    <source>
        <dbReference type="EMBL" id="MDR5586795.1"/>
    </source>
</evidence>
<dbReference type="InterPro" id="IPR052411">
    <property type="entry name" value="c-mor_Regulatory_Protein"/>
</dbReference>
<keyword evidence="3" id="KW-1185">Reference proteome</keyword>
<dbReference type="InterPro" id="IPR009057">
    <property type="entry name" value="Homeodomain-like_sf"/>
</dbReference>
<proteinExistence type="predicted"/>
<evidence type="ECO:0000259" key="1">
    <source>
        <dbReference type="Pfam" id="PF08765"/>
    </source>
</evidence>
<dbReference type="Proteomes" id="UP001256646">
    <property type="component" value="Unassembled WGS sequence"/>
</dbReference>
<comment type="caution">
    <text evidence="2">The sequence shown here is derived from an EMBL/GenBank/DDBJ whole genome shotgun (WGS) entry which is preliminary data.</text>
</comment>
<dbReference type="RefSeq" id="WP_309556148.1">
    <property type="nucleotide sequence ID" value="NZ_JAVJAN010000010.1"/>
</dbReference>
<name>A0ABU1EEH9_9CLOT</name>
<dbReference type="InterPro" id="IPR049739">
    <property type="entry name" value="YraL-like"/>
</dbReference>
<dbReference type="Gene3D" id="1.10.10.60">
    <property type="entry name" value="Homeodomain-like"/>
    <property type="match status" value="1"/>
</dbReference>
<dbReference type="EMBL" id="JAVJAN010000010">
    <property type="protein sequence ID" value="MDR5586795.1"/>
    <property type="molecule type" value="Genomic_DNA"/>
</dbReference>
<sequence>MKYINAEEVLPRELLYQIQQYIQGNLIYIPKYDNREKWGEKTGAKRIMFERNNQIISMYENGYNIKEISKKYYLSEHTIRKIINKSR</sequence>
<accession>A0ABU1EEH9</accession>
<feature type="domain" description="Mor transcription activator" evidence="1">
    <location>
        <begin position="11"/>
        <end position="87"/>
    </location>
</feature>
<reference evidence="2 3" key="1">
    <citation type="submission" date="2023-09" db="EMBL/GenBank/DDBJ databases">
        <authorList>
            <person name="Zhai L."/>
        </authorList>
    </citation>
    <scope>NUCLEOTIDE SEQUENCE [LARGE SCALE GENOMIC DNA]</scope>
    <source>
        <strain evidence="2 3">5 N-1</strain>
    </source>
</reference>
<protein>
    <submittedName>
        <fullName evidence="2">CD3324 family protein</fullName>
    </submittedName>
</protein>
<dbReference type="Pfam" id="PF08765">
    <property type="entry name" value="Mor"/>
    <property type="match status" value="1"/>
</dbReference>
<dbReference type="NCBIfam" id="NF040785">
    <property type="entry name" value="CD3324_fam"/>
    <property type="match status" value="1"/>
</dbReference>
<organism evidence="2 3">
    <name type="scientific">Clostridium aquiflavi</name>
    <dbReference type="NCBI Taxonomy" id="3073603"/>
    <lineage>
        <taxon>Bacteria</taxon>
        <taxon>Bacillati</taxon>
        <taxon>Bacillota</taxon>
        <taxon>Clostridia</taxon>
        <taxon>Eubacteriales</taxon>
        <taxon>Clostridiaceae</taxon>
        <taxon>Clostridium</taxon>
    </lineage>
</organism>
<dbReference type="SUPFAM" id="SSF46689">
    <property type="entry name" value="Homeodomain-like"/>
    <property type="match status" value="1"/>
</dbReference>
<dbReference type="PANTHER" id="PTHR37812:SF1">
    <property type="entry name" value="MU-LIKE PROPHAGE FLUMU PROTEIN C"/>
    <property type="match status" value="1"/>
</dbReference>
<dbReference type="InterPro" id="IPR014875">
    <property type="entry name" value="Mor_transcription_activator"/>
</dbReference>